<comment type="caution">
    <text evidence="2">The sequence shown here is derived from an EMBL/GenBank/DDBJ whole genome shotgun (WGS) entry which is preliminary data.</text>
</comment>
<evidence type="ECO:0000313" key="3">
    <source>
        <dbReference type="Proteomes" id="UP001159363"/>
    </source>
</evidence>
<dbReference type="EMBL" id="JARBHB010000001">
    <property type="protein sequence ID" value="KAJ8897805.1"/>
    <property type="molecule type" value="Genomic_DNA"/>
</dbReference>
<protein>
    <submittedName>
        <fullName evidence="2">Uncharacterized protein</fullName>
    </submittedName>
</protein>
<feature type="compositionally biased region" description="Basic and acidic residues" evidence="1">
    <location>
        <begin position="1102"/>
        <end position="1114"/>
    </location>
</feature>
<dbReference type="Proteomes" id="UP001159363">
    <property type="component" value="Chromosome 1"/>
</dbReference>
<name>A0ABQ9INR5_9NEOP</name>
<proteinExistence type="predicted"/>
<feature type="compositionally biased region" description="Basic and acidic residues" evidence="1">
    <location>
        <begin position="1070"/>
        <end position="1082"/>
    </location>
</feature>
<feature type="region of interest" description="Disordered" evidence="1">
    <location>
        <begin position="1041"/>
        <end position="1122"/>
    </location>
</feature>
<accession>A0ABQ9INR5</accession>
<keyword evidence="3" id="KW-1185">Reference proteome</keyword>
<evidence type="ECO:0000256" key="1">
    <source>
        <dbReference type="SAM" id="MobiDB-lite"/>
    </source>
</evidence>
<feature type="region of interest" description="Disordered" evidence="1">
    <location>
        <begin position="509"/>
        <end position="551"/>
    </location>
</feature>
<gene>
    <name evidence="2" type="ORF">PR048_003155</name>
</gene>
<reference evidence="2 3" key="1">
    <citation type="submission" date="2023-02" db="EMBL/GenBank/DDBJ databases">
        <title>LHISI_Scaffold_Assembly.</title>
        <authorList>
            <person name="Stuart O.P."/>
            <person name="Cleave R."/>
            <person name="Magrath M.J.L."/>
            <person name="Mikheyev A.S."/>
        </authorList>
    </citation>
    <scope>NUCLEOTIDE SEQUENCE [LARGE SCALE GENOMIC DNA]</scope>
    <source>
        <strain evidence="2">Daus_M_001</strain>
        <tissue evidence="2">Leg muscle</tissue>
    </source>
</reference>
<organism evidence="2 3">
    <name type="scientific">Dryococelus australis</name>
    <dbReference type="NCBI Taxonomy" id="614101"/>
    <lineage>
        <taxon>Eukaryota</taxon>
        <taxon>Metazoa</taxon>
        <taxon>Ecdysozoa</taxon>
        <taxon>Arthropoda</taxon>
        <taxon>Hexapoda</taxon>
        <taxon>Insecta</taxon>
        <taxon>Pterygota</taxon>
        <taxon>Neoptera</taxon>
        <taxon>Polyneoptera</taxon>
        <taxon>Phasmatodea</taxon>
        <taxon>Verophasmatodea</taxon>
        <taxon>Anareolatae</taxon>
        <taxon>Phasmatidae</taxon>
        <taxon>Eurycanthinae</taxon>
        <taxon>Dryococelus</taxon>
    </lineage>
</organism>
<feature type="compositionally biased region" description="Basic and acidic residues" evidence="1">
    <location>
        <begin position="1041"/>
        <end position="1050"/>
    </location>
</feature>
<sequence>MGRCGAVVRQLVSHLGELGSTFDGVAPGIPHVGIVPDDATVRWIFSGISRSPRPCILALLHTRLDSPSSTLKTSMLRAAQISPFLSTPLPHLCDQDVVWGSDQPSGSQPYIIPYSYGHIASVATESQWLERSQEGLQRFKFNVNELGLLRLVILEDCLVVGSDLINEASVPDPLRQGWSFTRASICCSFCLKRCRRLLFVLLIGWTRSRFGFLDRIFHFGFGMVTSFNFSALLLPDLPVKQQCLMENTRYLQAAETPLRRSSHNLSVTDAKIYRGRSGDISVPFAGRLGGASPHRWHLTHPSGITVLDSGPGLSCRPDAINFPGDAFGAHARQVAATNLLGFAIAKHSAARRPKYLAHLPPPHTHTPLVARKKGEVGGGRRSLHVRSAEGSPSRLSAGWIVVWQRLVPAHAQRPAFSRRSATEDLTAGLIASGRAPWEHFTVCARRQSPAPAMPVSSRPGTSCEPLLYSPRASSLSADRLFFSLTLHSSTAIQASFTLPRKVVSYSAPTETAPRRVSFRPPTVSPPPPEQTRERDSHESARATRRRRASTQLTSLSAEWSCSGVAVRLLASHIDEPDSIPGGVAPGFSHVGIVPDNATGRQVSCSSSRFSRLWIPALLHTYLISPPSGLNNSMLISKVLTLSWTTFIERSFRIQRTACCCVLVDASVDNLQIRRAETSPKTYLTRKTLKTPALDVYRKAVGSESIVIEALSAYLSPRQEPTHYLPRSSLEHLRTAKNVDGISPCNITCSTHAFEGLYDSEGKRGRGGYDPTSGRAATGAAHSVSGTRGHSRIAEAAEAQRATTQQCELEVHEHLQLPPYANVTSSFGRADVCKYGVTPSHTAPRVYTKERPRHMLLLLLRLTLVWAPRQTVGLPSRRVWQAGYSHTGAPTPLRMLPGFPSTCGGNLPTHAYSDSVSTFHQLRFLFQHKIDTTSSYPVVLFTECVNLDLPIRTCPEAVGSFVQPANANAVLSVGEPYKTGRKRRESALCFRRLSAACYSRNKVSLTRWTGDYGSDTTTQTRVSASTIFTAWSLTAAGNKTEEVLQRQETRQRRSYSGRKQDRGGLTAAGNKTEEVLQRQETRQRRSYSGRKQDRGGLTAAGNKTEEVLQRQETRQRRSSGLRL</sequence>
<evidence type="ECO:0000313" key="2">
    <source>
        <dbReference type="EMBL" id="KAJ8897805.1"/>
    </source>
</evidence>
<feature type="region of interest" description="Disordered" evidence="1">
    <location>
        <begin position="759"/>
        <end position="788"/>
    </location>
</feature>
<feature type="compositionally biased region" description="Basic and acidic residues" evidence="1">
    <location>
        <begin position="530"/>
        <end position="541"/>
    </location>
</feature>